<accession>A0A1E5TB05</accession>
<reference evidence="1 2" key="1">
    <citation type="submission" date="2016-05" db="EMBL/GenBank/DDBJ databases">
        <title>Draft Genome Sequence of Algibacter sp. Strain SK-16 Isolated from the Surface Water of Aburatsubo Inlet.</title>
        <authorList>
            <person name="Wong S.-K."/>
            <person name="Yoshizawa S."/>
            <person name="Nakajima Y."/>
            <person name="Ogura Y."/>
            <person name="Tetsuya H."/>
            <person name="Hamasaki K."/>
        </authorList>
    </citation>
    <scope>NUCLEOTIDE SEQUENCE [LARGE SCALE GENOMIC DNA]</scope>
    <source>
        <strain evidence="1 2">SK-16</strain>
    </source>
</reference>
<evidence type="ECO:0008006" key="3">
    <source>
        <dbReference type="Google" id="ProtNLM"/>
    </source>
</evidence>
<proteinExistence type="predicted"/>
<dbReference type="AlphaFoldDB" id="A0A1E5TB05"/>
<dbReference type="STRING" id="1849968.A8C32_03690"/>
<dbReference type="PROSITE" id="PS51257">
    <property type="entry name" value="PROKAR_LIPOPROTEIN"/>
    <property type="match status" value="1"/>
</dbReference>
<evidence type="ECO:0000313" key="1">
    <source>
        <dbReference type="EMBL" id="OEK08563.1"/>
    </source>
</evidence>
<comment type="caution">
    <text evidence="1">The sequence shown here is derived from an EMBL/GenBank/DDBJ whole genome shotgun (WGS) entry which is preliminary data.</text>
</comment>
<name>A0A1E5TB05_9FLAO</name>
<dbReference type="EMBL" id="MDJD01000034">
    <property type="protein sequence ID" value="OEK08563.1"/>
    <property type="molecule type" value="Genomic_DNA"/>
</dbReference>
<sequence>MKKLTFQSLLVLLMLISVSCKTKKSNQIEGVSLLKLPIDFSFSINSIKLEGLIFSFKQKANLSIEKELCLKYKEKCQIV</sequence>
<protein>
    <recommendedName>
        <fullName evidence="3">Lipoprotein</fullName>
    </recommendedName>
</protein>
<organism evidence="1 2">
    <name type="scientific">Flavivirga aquatica</name>
    <dbReference type="NCBI Taxonomy" id="1849968"/>
    <lineage>
        <taxon>Bacteria</taxon>
        <taxon>Pseudomonadati</taxon>
        <taxon>Bacteroidota</taxon>
        <taxon>Flavobacteriia</taxon>
        <taxon>Flavobacteriales</taxon>
        <taxon>Flavobacteriaceae</taxon>
        <taxon>Flavivirga</taxon>
    </lineage>
</organism>
<keyword evidence="2" id="KW-1185">Reference proteome</keyword>
<evidence type="ECO:0000313" key="2">
    <source>
        <dbReference type="Proteomes" id="UP000095713"/>
    </source>
</evidence>
<dbReference type="RefSeq" id="WP_069830070.1">
    <property type="nucleotide sequence ID" value="NZ_MDJD01000034.1"/>
</dbReference>
<gene>
    <name evidence="1" type="ORF">A8C32_03690</name>
</gene>
<dbReference type="Proteomes" id="UP000095713">
    <property type="component" value="Unassembled WGS sequence"/>
</dbReference>